<reference evidence="1 2" key="1">
    <citation type="submission" date="2018-10" db="EMBL/GenBank/DDBJ databases">
        <title>Genomic Encyclopedia of Archaeal and Bacterial Type Strains, Phase II (KMG-II): from individual species to whole genera.</title>
        <authorList>
            <person name="Goeker M."/>
        </authorList>
    </citation>
    <scope>NUCLEOTIDE SEQUENCE [LARGE SCALE GENOMIC DNA]</scope>
    <source>
        <strain evidence="1 2">DSM 23424</strain>
    </source>
</reference>
<gene>
    <name evidence="1" type="ORF">BXY75_1202</name>
</gene>
<comment type="caution">
    <text evidence="1">The sequence shown here is derived from an EMBL/GenBank/DDBJ whole genome shotgun (WGS) entry which is preliminary data.</text>
</comment>
<dbReference type="AlphaFoldDB" id="A0A3L9YZ23"/>
<evidence type="ECO:0000313" key="1">
    <source>
        <dbReference type="EMBL" id="RMA64329.1"/>
    </source>
</evidence>
<evidence type="ECO:0000313" key="2">
    <source>
        <dbReference type="Proteomes" id="UP000271339"/>
    </source>
</evidence>
<accession>A0A3L9YZ23</accession>
<dbReference type="Proteomes" id="UP000271339">
    <property type="component" value="Unassembled WGS sequence"/>
</dbReference>
<protein>
    <submittedName>
        <fullName evidence="1">Uncharacterized protein</fullName>
    </submittedName>
</protein>
<dbReference type="EMBL" id="REFC01000012">
    <property type="protein sequence ID" value="RMA64329.1"/>
    <property type="molecule type" value="Genomic_DNA"/>
</dbReference>
<proteinExistence type="predicted"/>
<keyword evidence="2" id="KW-1185">Reference proteome</keyword>
<name>A0A3L9YZ23_9FLAO</name>
<sequence>MDNLFLLLTDFETVVSHQYLVSIKRIELSLRVIS</sequence>
<organism evidence="1 2">
    <name type="scientific">Ulvibacter antarcticus</name>
    <dbReference type="NCBI Taxonomy" id="442714"/>
    <lineage>
        <taxon>Bacteria</taxon>
        <taxon>Pseudomonadati</taxon>
        <taxon>Bacteroidota</taxon>
        <taxon>Flavobacteriia</taxon>
        <taxon>Flavobacteriales</taxon>
        <taxon>Flavobacteriaceae</taxon>
        <taxon>Ulvibacter</taxon>
    </lineage>
</organism>